<dbReference type="SUPFAM" id="SSF51230">
    <property type="entry name" value="Single hybrid motif"/>
    <property type="match status" value="1"/>
</dbReference>
<reference evidence="2 3" key="1">
    <citation type="journal article" date="2015" name="Genome Announc.">
        <title>Expanding the biotechnology potential of lactobacilli through comparative genomics of 213 strains and associated genera.</title>
        <authorList>
            <person name="Sun Z."/>
            <person name="Harris H.M."/>
            <person name="McCann A."/>
            <person name="Guo C."/>
            <person name="Argimon S."/>
            <person name="Zhang W."/>
            <person name="Yang X."/>
            <person name="Jeffery I.B."/>
            <person name="Cooney J.C."/>
            <person name="Kagawa T.F."/>
            <person name="Liu W."/>
            <person name="Song Y."/>
            <person name="Salvetti E."/>
            <person name="Wrobel A."/>
            <person name="Rasinkangas P."/>
            <person name="Parkhill J."/>
            <person name="Rea M.C."/>
            <person name="O'Sullivan O."/>
            <person name="Ritari J."/>
            <person name="Douillard F.P."/>
            <person name="Paul Ross R."/>
            <person name="Yang R."/>
            <person name="Briner A.E."/>
            <person name="Felis G.E."/>
            <person name="de Vos W.M."/>
            <person name="Barrangou R."/>
            <person name="Klaenhammer T.R."/>
            <person name="Caufield P.W."/>
            <person name="Cui Y."/>
            <person name="Zhang H."/>
            <person name="O'Toole P.W."/>
        </authorList>
    </citation>
    <scope>NUCLEOTIDE SEQUENCE [LARGE SCALE GENOMIC DNA]</scope>
    <source>
        <strain evidence="2 3">DSM 18390</strain>
    </source>
</reference>
<sequence length="102" mass="11263">MAKAVDDAKYLWQKKMPNGHTRIGFNDVARQEVGEISFATFPEGLAEVKLGDVILSIEGAKAVSEVHTPVAGKVAKVNLALKEHPEYLDSPDEEKNWVVELF</sequence>
<comment type="caution">
    <text evidence="2">The sequence shown here is derived from an EMBL/GenBank/DDBJ whole genome shotgun (WGS) entry which is preliminary data.</text>
</comment>
<dbReference type="Pfam" id="PF01597">
    <property type="entry name" value="GCV_H"/>
    <property type="match status" value="1"/>
</dbReference>
<evidence type="ECO:0000256" key="1">
    <source>
        <dbReference type="ARBA" id="ARBA00022823"/>
    </source>
</evidence>
<dbReference type="InterPro" id="IPR011053">
    <property type="entry name" value="Single_hybrid_motif"/>
</dbReference>
<accession>A0A0R1YQ61</accession>
<gene>
    <name evidence="2" type="ORF">FD47_GL000726</name>
</gene>
<dbReference type="CDD" id="cd06848">
    <property type="entry name" value="GCS_H"/>
    <property type="match status" value="1"/>
</dbReference>
<proteinExistence type="predicted"/>
<dbReference type="PANTHER" id="PTHR11715">
    <property type="entry name" value="GLYCINE CLEAVAGE SYSTEM H PROTEIN"/>
    <property type="match status" value="1"/>
</dbReference>
<dbReference type="RefSeq" id="WP_008215349.1">
    <property type="nucleotide sequence ID" value="NZ_AZFZ01000017.1"/>
</dbReference>
<dbReference type="GO" id="GO:0019464">
    <property type="term" value="P:glycine decarboxylation via glycine cleavage system"/>
    <property type="evidence" value="ECO:0007669"/>
    <property type="project" value="InterPro"/>
</dbReference>
<name>A0A0R1YQ61_9LACO</name>
<dbReference type="InterPro" id="IPR002930">
    <property type="entry name" value="GCV_H"/>
</dbReference>
<dbReference type="GO" id="GO:0009249">
    <property type="term" value="P:protein lipoylation"/>
    <property type="evidence" value="ECO:0007669"/>
    <property type="project" value="TreeGrafter"/>
</dbReference>
<dbReference type="Proteomes" id="UP000051010">
    <property type="component" value="Unassembled WGS sequence"/>
</dbReference>
<organism evidence="2 3">
    <name type="scientific">Lentilactobacillus parafarraginis DSM 18390 = JCM 14109</name>
    <dbReference type="NCBI Taxonomy" id="1423786"/>
    <lineage>
        <taxon>Bacteria</taxon>
        <taxon>Bacillati</taxon>
        <taxon>Bacillota</taxon>
        <taxon>Bacilli</taxon>
        <taxon>Lactobacillales</taxon>
        <taxon>Lactobacillaceae</taxon>
        <taxon>Lentilactobacillus</taxon>
    </lineage>
</organism>
<dbReference type="EMBL" id="AZFZ01000017">
    <property type="protein sequence ID" value="KRM44239.1"/>
    <property type="molecule type" value="Genomic_DNA"/>
</dbReference>
<evidence type="ECO:0000313" key="3">
    <source>
        <dbReference type="Proteomes" id="UP000051010"/>
    </source>
</evidence>
<dbReference type="GO" id="GO:0005960">
    <property type="term" value="C:glycine cleavage complex"/>
    <property type="evidence" value="ECO:0007669"/>
    <property type="project" value="InterPro"/>
</dbReference>
<dbReference type="AlphaFoldDB" id="A0A0R1YQ61"/>
<keyword evidence="1" id="KW-0450">Lipoyl</keyword>
<dbReference type="Gene3D" id="2.40.50.100">
    <property type="match status" value="1"/>
</dbReference>
<protein>
    <submittedName>
        <fullName evidence="2">Glycine cleavage H-protein</fullName>
    </submittedName>
</protein>
<dbReference type="InterPro" id="IPR033753">
    <property type="entry name" value="GCV_H/Fam206"/>
</dbReference>
<dbReference type="PATRIC" id="fig|1423786.4.peg.762"/>
<evidence type="ECO:0000313" key="2">
    <source>
        <dbReference type="EMBL" id="KRM44239.1"/>
    </source>
</evidence>
<dbReference type="PANTHER" id="PTHR11715:SF3">
    <property type="entry name" value="GLYCINE CLEAVAGE SYSTEM H PROTEIN-RELATED"/>
    <property type="match status" value="1"/>
</dbReference>
<dbReference type="GO" id="GO:0005829">
    <property type="term" value="C:cytosol"/>
    <property type="evidence" value="ECO:0007669"/>
    <property type="project" value="TreeGrafter"/>
</dbReference>